<keyword evidence="3" id="KW-1185">Reference proteome</keyword>
<feature type="transmembrane region" description="Helical" evidence="1">
    <location>
        <begin position="25"/>
        <end position="51"/>
    </location>
</feature>
<dbReference type="Proteomes" id="UP000472276">
    <property type="component" value="Unassembled WGS sequence"/>
</dbReference>
<evidence type="ECO:0000313" key="2">
    <source>
        <dbReference type="Ensembl" id="ENSOABP00000064953.1"/>
    </source>
</evidence>
<evidence type="ECO:0000256" key="1">
    <source>
        <dbReference type="SAM" id="Phobius"/>
    </source>
</evidence>
<name>A0AAZ1XBA1_OREAU</name>
<reference evidence="2" key="3">
    <citation type="submission" date="2025-09" db="UniProtKB">
        <authorList>
            <consortium name="Ensembl"/>
        </authorList>
    </citation>
    <scope>IDENTIFICATION</scope>
</reference>
<reference evidence="2" key="2">
    <citation type="submission" date="2025-08" db="UniProtKB">
        <authorList>
            <consortium name="Ensembl"/>
        </authorList>
    </citation>
    <scope>IDENTIFICATION</scope>
</reference>
<evidence type="ECO:0000313" key="3">
    <source>
        <dbReference type="Proteomes" id="UP000472276"/>
    </source>
</evidence>
<dbReference type="Ensembl" id="ENSOABT00000078050.1">
    <property type="protein sequence ID" value="ENSOABP00000064953.1"/>
    <property type="gene ID" value="ENSOABG00000026506.1"/>
</dbReference>
<dbReference type="SUPFAM" id="SSF81321">
    <property type="entry name" value="Family A G protein-coupled receptor-like"/>
    <property type="match status" value="1"/>
</dbReference>
<reference evidence="3" key="1">
    <citation type="submission" date="2020-03" db="EMBL/GenBank/DDBJ databases">
        <title>Evolution of repeat sequences and sex chromosomes of tilapia species revealed by chromosome-level genomes.</title>
        <authorList>
            <person name="Xu L."/>
            <person name="Tao W."/>
            <person name="Wang D."/>
            <person name="Zhou Q."/>
        </authorList>
    </citation>
    <scope>NUCLEOTIDE SEQUENCE [LARGE SCALE GENOMIC DNA]</scope>
    <source>
        <strain evidence="3">Israel</strain>
    </source>
</reference>
<dbReference type="AlphaFoldDB" id="A0AAZ1XBA1"/>
<accession>A0AAZ1XBA1</accession>
<proteinExistence type="predicted"/>
<evidence type="ECO:0008006" key="4">
    <source>
        <dbReference type="Google" id="ProtNLM"/>
    </source>
</evidence>
<feature type="transmembrane region" description="Helical" evidence="1">
    <location>
        <begin position="82"/>
        <end position="102"/>
    </location>
</feature>
<keyword evidence="1" id="KW-0812">Transmembrane</keyword>
<organism evidence="2 3">
    <name type="scientific">Oreochromis aureus</name>
    <name type="common">Israeli tilapia</name>
    <name type="synonym">Chromis aureus</name>
    <dbReference type="NCBI Taxonomy" id="47969"/>
    <lineage>
        <taxon>Eukaryota</taxon>
        <taxon>Metazoa</taxon>
        <taxon>Chordata</taxon>
        <taxon>Craniata</taxon>
        <taxon>Vertebrata</taxon>
        <taxon>Euteleostomi</taxon>
        <taxon>Actinopterygii</taxon>
        <taxon>Neopterygii</taxon>
        <taxon>Teleostei</taxon>
        <taxon>Neoteleostei</taxon>
        <taxon>Acanthomorphata</taxon>
        <taxon>Ovalentaria</taxon>
        <taxon>Cichlomorphae</taxon>
        <taxon>Cichliformes</taxon>
        <taxon>Cichlidae</taxon>
        <taxon>African cichlids</taxon>
        <taxon>Pseudocrenilabrinae</taxon>
        <taxon>Oreochromini</taxon>
        <taxon>Oreochromis</taxon>
    </lineage>
</organism>
<keyword evidence="1" id="KW-0472">Membrane</keyword>
<sequence>MSLQNTSIKVTHFIIGGFDTVKRPVAVGVGMLITYLIAVIANVLNIVFIIFDKKLHKPMYLLICFYIYRPLLSLHLERQRRHGVIILHVVVFFLCNNVQHCYQYISKKPSTKWVQKT</sequence>
<keyword evidence="1" id="KW-1133">Transmembrane helix</keyword>
<protein>
    <recommendedName>
        <fullName evidence="4">G-protein coupled receptors family 1 profile domain-containing protein</fullName>
    </recommendedName>
</protein>